<gene>
    <name evidence="1" type="ORF">HDA35_001355</name>
</gene>
<reference evidence="1 2" key="1">
    <citation type="submission" date="2020-07" db="EMBL/GenBank/DDBJ databases">
        <title>Sequencing the genomes of 1000 actinobacteria strains.</title>
        <authorList>
            <person name="Klenk H.-P."/>
        </authorList>
    </citation>
    <scope>NUCLEOTIDE SEQUENCE [LARGE SCALE GENOMIC DNA]</scope>
    <source>
        <strain evidence="1 2">DSM 43814</strain>
    </source>
</reference>
<protein>
    <submittedName>
        <fullName evidence="1">Uncharacterized protein</fullName>
    </submittedName>
</protein>
<proteinExistence type="predicted"/>
<accession>A0ABX2RK57</accession>
<evidence type="ECO:0000313" key="2">
    <source>
        <dbReference type="Proteomes" id="UP000631553"/>
    </source>
</evidence>
<dbReference type="EMBL" id="JACCCQ010000001">
    <property type="protein sequence ID" value="NYF55524.1"/>
    <property type="molecule type" value="Genomic_DNA"/>
</dbReference>
<keyword evidence="2" id="KW-1185">Reference proteome</keyword>
<evidence type="ECO:0000313" key="1">
    <source>
        <dbReference type="EMBL" id="NYF55524.1"/>
    </source>
</evidence>
<dbReference type="Proteomes" id="UP000631553">
    <property type="component" value="Unassembled WGS sequence"/>
</dbReference>
<name>A0ABX2RK57_9ACTN</name>
<dbReference type="RefSeq" id="WP_257028166.1">
    <property type="nucleotide sequence ID" value="NZ_JACCCQ010000001.1"/>
</dbReference>
<organism evidence="1 2">
    <name type="scientific">Micromonospora purpureochromogenes</name>
    <dbReference type="NCBI Taxonomy" id="47872"/>
    <lineage>
        <taxon>Bacteria</taxon>
        <taxon>Bacillati</taxon>
        <taxon>Actinomycetota</taxon>
        <taxon>Actinomycetes</taxon>
        <taxon>Micromonosporales</taxon>
        <taxon>Micromonosporaceae</taxon>
        <taxon>Micromonospora</taxon>
    </lineage>
</organism>
<sequence length="41" mass="4070">MAVVVDIALTSLSLIEDADGSLAAGPVPGRTVFGRASQGVQ</sequence>
<comment type="caution">
    <text evidence="1">The sequence shown here is derived from an EMBL/GenBank/DDBJ whole genome shotgun (WGS) entry which is preliminary data.</text>
</comment>